<keyword evidence="3 6" id="KW-0694">RNA-binding</keyword>
<dbReference type="Pfam" id="PF01029">
    <property type="entry name" value="NusB"/>
    <property type="match status" value="1"/>
</dbReference>
<dbReference type="GO" id="GO:0005829">
    <property type="term" value="C:cytosol"/>
    <property type="evidence" value="ECO:0007669"/>
    <property type="project" value="TreeGrafter"/>
</dbReference>
<evidence type="ECO:0000256" key="2">
    <source>
        <dbReference type="ARBA" id="ARBA00022814"/>
    </source>
</evidence>
<evidence type="ECO:0000259" key="7">
    <source>
        <dbReference type="Pfam" id="PF01029"/>
    </source>
</evidence>
<dbReference type="PANTHER" id="PTHR11078:SF3">
    <property type="entry name" value="ANTITERMINATION NUSB DOMAIN-CONTAINING PROTEIN"/>
    <property type="match status" value="1"/>
</dbReference>
<dbReference type="OrthoDB" id="9797817at2"/>
<evidence type="ECO:0000256" key="5">
    <source>
        <dbReference type="ARBA" id="ARBA00023163"/>
    </source>
</evidence>
<organism evidence="8 9">
    <name type="scientific">Jannaschia rubra</name>
    <dbReference type="NCBI Taxonomy" id="282197"/>
    <lineage>
        <taxon>Bacteria</taxon>
        <taxon>Pseudomonadati</taxon>
        <taxon>Pseudomonadota</taxon>
        <taxon>Alphaproteobacteria</taxon>
        <taxon>Rhodobacterales</taxon>
        <taxon>Roseobacteraceae</taxon>
        <taxon>Jannaschia</taxon>
    </lineage>
</organism>
<evidence type="ECO:0000256" key="6">
    <source>
        <dbReference type="HAMAP-Rule" id="MF_00073"/>
    </source>
</evidence>
<protein>
    <recommendedName>
        <fullName evidence="6">Transcription antitermination protein NusB</fullName>
    </recommendedName>
    <alternativeName>
        <fullName evidence="6">Antitermination factor NusB</fullName>
    </alternativeName>
</protein>
<keyword evidence="2 6" id="KW-0889">Transcription antitermination</keyword>
<dbReference type="InterPro" id="IPR011605">
    <property type="entry name" value="NusB_fam"/>
</dbReference>
<accession>A0A0M6XSY1</accession>
<dbReference type="AlphaFoldDB" id="A0A0M6XSY1"/>
<keyword evidence="5 6" id="KW-0804">Transcription</keyword>
<evidence type="ECO:0000256" key="4">
    <source>
        <dbReference type="ARBA" id="ARBA00023015"/>
    </source>
</evidence>
<keyword evidence="9" id="KW-1185">Reference proteome</keyword>
<dbReference type="InterPro" id="IPR006027">
    <property type="entry name" value="NusB_RsmB_TIM44"/>
</dbReference>
<sequence length="160" mass="17933">MDPLTPDEKRLLKRRMKSAARLHAVQALFQMEAMGQTVDRVRAEFENHRFGMVTEEGEVSEANVDLFRSLLESAVAHQSRIDKLTDRALVAKWPLGRIDPTLRALFRAAGGEMVDSATPPRVVINEFVEVARAFFPEGKEAGFVNAVLDHMAREAKPDAF</sequence>
<evidence type="ECO:0000313" key="8">
    <source>
        <dbReference type="EMBL" id="CTQ33687.1"/>
    </source>
</evidence>
<feature type="domain" description="NusB/RsmB/TIM44" evidence="7">
    <location>
        <begin position="19"/>
        <end position="153"/>
    </location>
</feature>
<evidence type="ECO:0000313" key="9">
    <source>
        <dbReference type="Proteomes" id="UP000048908"/>
    </source>
</evidence>
<dbReference type="SUPFAM" id="SSF48013">
    <property type="entry name" value="NusB-like"/>
    <property type="match status" value="1"/>
</dbReference>
<dbReference type="EMBL" id="CXPG01000020">
    <property type="protein sequence ID" value="CTQ33687.1"/>
    <property type="molecule type" value="Genomic_DNA"/>
</dbReference>
<dbReference type="RefSeq" id="WP_055683069.1">
    <property type="nucleotide sequence ID" value="NZ_CANMUL010000001.1"/>
</dbReference>
<dbReference type="HAMAP" id="MF_00073">
    <property type="entry name" value="NusB"/>
    <property type="match status" value="1"/>
</dbReference>
<dbReference type="Proteomes" id="UP000048908">
    <property type="component" value="Unassembled WGS sequence"/>
</dbReference>
<dbReference type="GO" id="GO:0031564">
    <property type="term" value="P:transcription antitermination"/>
    <property type="evidence" value="ECO:0007669"/>
    <property type="project" value="UniProtKB-KW"/>
</dbReference>
<dbReference type="InterPro" id="IPR035926">
    <property type="entry name" value="NusB-like_sf"/>
</dbReference>
<reference evidence="8 9" key="1">
    <citation type="submission" date="2015-07" db="EMBL/GenBank/DDBJ databases">
        <authorList>
            <person name="Noorani M."/>
        </authorList>
    </citation>
    <scope>NUCLEOTIDE SEQUENCE [LARGE SCALE GENOMIC DNA]</scope>
    <source>
        <strain evidence="8 9">CECT 5088</strain>
    </source>
</reference>
<name>A0A0M6XSY1_9RHOB</name>
<dbReference type="GO" id="GO:0006353">
    <property type="term" value="P:DNA-templated transcription termination"/>
    <property type="evidence" value="ECO:0007669"/>
    <property type="project" value="UniProtKB-UniRule"/>
</dbReference>
<dbReference type="Gene3D" id="1.10.940.10">
    <property type="entry name" value="NusB-like"/>
    <property type="match status" value="1"/>
</dbReference>
<proteinExistence type="inferred from homology"/>
<evidence type="ECO:0000256" key="3">
    <source>
        <dbReference type="ARBA" id="ARBA00022884"/>
    </source>
</evidence>
<comment type="similarity">
    <text evidence="1 6">Belongs to the NusB family.</text>
</comment>
<dbReference type="PANTHER" id="PTHR11078">
    <property type="entry name" value="N UTILIZATION SUBSTANCE PROTEIN B-RELATED"/>
    <property type="match status" value="1"/>
</dbReference>
<dbReference type="GO" id="GO:0003723">
    <property type="term" value="F:RNA binding"/>
    <property type="evidence" value="ECO:0007669"/>
    <property type="project" value="UniProtKB-UniRule"/>
</dbReference>
<evidence type="ECO:0000256" key="1">
    <source>
        <dbReference type="ARBA" id="ARBA00005952"/>
    </source>
</evidence>
<gene>
    <name evidence="6 8" type="primary">nusB</name>
    <name evidence="8" type="ORF">JAN5088_02472</name>
</gene>
<keyword evidence="4 6" id="KW-0805">Transcription regulation</keyword>
<dbReference type="NCBIfam" id="TIGR01951">
    <property type="entry name" value="nusB"/>
    <property type="match status" value="1"/>
</dbReference>
<comment type="function">
    <text evidence="6">Involved in transcription antitermination. Required for transcription of ribosomal RNA (rRNA) genes. Binds specifically to the boxA antiterminator sequence of the ribosomal RNA (rrn) operons.</text>
</comment>
<dbReference type="STRING" id="282197.SAMN04488517_102520"/>